<protein>
    <submittedName>
        <fullName evidence="2">Uncharacterized protein</fullName>
    </submittedName>
</protein>
<feature type="transmembrane region" description="Helical" evidence="1">
    <location>
        <begin position="38"/>
        <end position="59"/>
    </location>
</feature>
<keyword evidence="1" id="KW-0472">Membrane</keyword>
<sequence length="63" mass="6840">MSNANIKFIEVGLSFLVLLIFIASMALAKDIFGESANIAYVAILLAFTVIMCFIGFKVASKSY</sequence>
<keyword evidence="1" id="KW-1133">Transmembrane helix</keyword>
<dbReference type="AlphaFoldDB" id="A0AAP2REP2"/>
<proteinExistence type="predicted"/>
<comment type="caution">
    <text evidence="2">The sequence shown here is derived from an EMBL/GenBank/DDBJ whole genome shotgun (WGS) entry which is preliminary data.</text>
</comment>
<evidence type="ECO:0000313" key="2">
    <source>
        <dbReference type="EMBL" id="MCD1295160.1"/>
    </source>
</evidence>
<gene>
    <name evidence="2" type="ORF">CUJ83_09135</name>
</gene>
<reference evidence="2 3" key="1">
    <citation type="submission" date="2017-11" db="EMBL/GenBank/DDBJ databases">
        <title>Isolation and Characterization of Family Methanocellaceae Species from Potential Methane Hydrate Area Offshore Southwestern Taiwan.</title>
        <authorList>
            <person name="Zhang W.-L."/>
            <person name="Chen W.-C."/>
            <person name="Lai M.-C."/>
            <person name="Chen S.-C."/>
        </authorList>
    </citation>
    <scope>NUCLEOTIDE SEQUENCE [LARGE SCALE GENOMIC DNA]</scope>
    <source>
        <strain evidence="2 3">CWC-04</strain>
    </source>
</reference>
<name>A0AAP2REP2_9EURY</name>
<organism evidence="2 3">
    <name type="scientific">Methanooceanicella nereidis</name>
    <dbReference type="NCBI Taxonomy" id="2052831"/>
    <lineage>
        <taxon>Archaea</taxon>
        <taxon>Methanobacteriati</taxon>
        <taxon>Methanobacteriota</taxon>
        <taxon>Stenosarchaea group</taxon>
        <taxon>Methanomicrobia</taxon>
        <taxon>Methanocellales</taxon>
        <taxon>Methanocellaceae</taxon>
        <taxon>Methanooceanicella</taxon>
    </lineage>
</organism>
<keyword evidence="1" id="KW-0812">Transmembrane</keyword>
<dbReference type="RefSeq" id="WP_230742010.1">
    <property type="nucleotide sequence ID" value="NZ_PGCK01000007.1"/>
</dbReference>
<keyword evidence="3" id="KW-1185">Reference proteome</keyword>
<evidence type="ECO:0000256" key="1">
    <source>
        <dbReference type="SAM" id="Phobius"/>
    </source>
</evidence>
<dbReference type="Proteomes" id="UP001320159">
    <property type="component" value="Unassembled WGS sequence"/>
</dbReference>
<accession>A0AAP2REP2</accession>
<dbReference type="EMBL" id="PGCK01000007">
    <property type="protein sequence ID" value="MCD1295160.1"/>
    <property type="molecule type" value="Genomic_DNA"/>
</dbReference>
<evidence type="ECO:0000313" key="3">
    <source>
        <dbReference type="Proteomes" id="UP001320159"/>
    </source>
</evidence>